<evidence type="ECO:0000313" key="2">
    <source>
        <dbReference type="EMBL" id="MBB5517201.1"/>
    </source>
</evidence>
<evidence type="ECO:0000259" key="1">
    <source>
        <dbReference type="PROSITE" id="PS50995"/>
    </source>
</evidence>
<dbReference type="InterPro" id="IPR036390">
    <property type="entry name" value="WH_DNA-bd_sf"/>
</dbReference>
<dbReference type="Pfam" id="PF12802">
    <property type="entry name" value="MarR_2"/>
    <property type="match status" value="1"/>
</dbReference>
<dbReference type="GO" id="GO:0006950">
    <property type="term" value="P:response to stress"/>
    <property type="evidence" value="ECO:0007669"/>
    <property type="project" value="TreeGrafter"/>
</dbReference>
<evidence type="ECO:0000313" key="3">
    <source>
        <dbReference type="Proteomes" id="UP000553766"/>
    </source>
</evidence>
<dbReference type="Gene3D" id="1.10.10.10">
    <property type="entry name" value="Winged helix-like DNA-binding domain superfamily/Winged helix DNA-binding domain"/>
    <property type="match status" value="1"/>
</dbReference>
<feature type="domain" description="HTH marR-type" evidence="1">
    <location>
        <begin position="7"/>
        <end position="142"/>
    </location>
</feature>
<comment type="caution">
    <text evidence="2">The sequence shown here is derived from an EMBL/GenBank/DDBJ whole genome shotgun (WGS) entry which is preliminary data.</text>
</comment>
<keyword evidence="2" id="KW-0238">DNA-binding</keyword>
<dbReference type="InterPro" id="IPR039422">
    <property type="entry name" value="MarR/SlyA-like"/>
</dbReference>
<dbReference type="PRINTS" id="PR00598">
    <property type="entry name" value="HTHMARR"/>
</dbReference>
<dbReference type="AlphaFoldDB" id="A0A840WR38"/>
<dbReference type="SUPFAM" id="SSF46785">
    <property type="entry name" value="Winged helix' DNA-binding domain"/>
    <property type="match status" value="1"/>
</dbReference>
<dbReference type="EMBL" id="JACIJS010000016">
    <property type="protein sequence ID" value="MBB5517201.1"/>
    <property type="molecule type" value="Genomic_DNA"/>
</dbReference>
<sequence>MPTFDLDDFTPYRLALLSARISRRFAAIYGPKFGLSRAEWRILAHLSQEAEVSIREIARRVDMDKSKLSRATARLETRGLLTKTPNPEDRRLLQLSLTEEGRAMIAELAPLAQAFEQEVHDALGPDAEAFDRAIRRLSAAAE</sequence>
<gene>
    <name evidence="2" type="ORF">FHS89_003248</name>
</gene>
<dbReference type="PROSITE" id="PS50995">
    <property type="entry name" value="HTH_MARR_2"/>
    <property type="match status" value="1"/>
</dbReference>
<dbReference type="Proteomes" id="UP000553766">
    <property type="component" value="Unassembled WGS sequence"/>
</dbReference>
<proteinExistence type="predicted"/>
<dbReference type="SMART" id="SM00347">
    <property type="entry name" value="HTH_MARR"/>
    <property type="match status" value="1"/>
</dbReference>
<dbReference type="PANTHER" id="PTHR33164">
    <property type="entry name" value="TRANSCRIPTIONAL REGULATOR, MARR FAMILY"/>
    <property type="match status" value="1"/>
</dbReference>
<dbReference type="RefSeq" id="WP_184013152.1">
    <property type="nucleotide sequence ID" value="NZ_JACIJS010000016.1"/>
</dbReference>
<dbReference type="InterPro" id="IPR036388">
    <property type="entry name" value="WH-like_DNA-bd_sf"/>
</dbReference>
<reference evidence="2 3" key="1">
    <citation type="submission" date="2020-08" db="EMBL/GenBank/DDBJ databases">
        <title>Genomic Encyclopedia of Type Strains, Phase IV (KMG-IV): sequencing the most valuable type-strain genomes for metagenomic binning, comparative biology and taxonomic classification.</title>
        <authorList>
            <person name="Goeker M."/>
        </authorList>
    </citation>
    <scope>NUCLEOTIDE SEQUENCE [LARGE SCALE GENOMIC DNA]</scope>
    <source>
        <strain evidence="2 3">DSM 103377</strain>
    </source>
</reference>
<name>A0A840WR38_9RHOB</name>
<accession>A0A840WR38</accession>
<dbReference type="GO" id="GO:0003677">
    <property type="term" value="F:DNA binding"/>
    <property type="evidence" value="ECO:0007669"/>
    <property type="project" value="UniProtKB-KW"/>
</dbReference>
<dbReference type="GO" id="GO:0003700">
    <property type="term" value="F:DNA-binding transcription factor activity"/>
    <property type="evidence" value="ECO:0007669"/>
    <property type="project" value="InterPro"/>
</dbReference>
<dbReference type="PANTHER" id="PTHR33164:SF57">
    <property type="entry name" value="MARR-FAMILY TRANSCRIPTIONAL REGULATOR"/>
    <property type="match status" value="1"/>
</dbReference>
<keyword evidence="3" id="KW-1185">Reference proteome</keyword>
<dbReference type="InterPro" id="IPR000835">
    <property type="entry name" value="HTH_MarR-typ"/>
</dbReference>
<protein>
    <submittedName>
        <fullName evidence="2">DNA-binding MarR family transcriptional regulator</fullName>
    </submittedName>
</protein>
<organism evidence="2 3">
    <name type="scientific">Rubricella aquisinus</name>
    <dbReference type="NCBI Taxonomy" id="2028108"/>
    <lineage>
        <taxon>Bacteria</taxon>
        <taxon>Pseudomonadati</taxon>
        <taxon>Pseudomonadota</taxon>
        <taxon>Alphaproteobacteria</taxon>
        <taxon>Rhodobacterales</taxon>
        <taxon>Paracoccaceae</taxon>
        <taxon>Rubricella</taxon>
    </lineage>
</organism>